<dbReference type="InterPro" id="IPR016166">
    <property type="entry name" value="FAD-bd_PCMH"/>
</dbReference>
<reference evidence="8" key="2">
    <citation type="submission" date="2015-01" db="EMBL/GenBank/DDBJ databases">
        <title>Evolutionary Origins and Diversification of the Mycorrhizal Mutualists.</title>
        <authorList>
            <consortium name="DOE Joint Genome Institute"/>
            <consortium name="Mycorrhizal Genomics Consortium"/>
            <person name="Kohler A."/>
            <person name="Kuo A."/>
            <person name="Nagy L.G."/>
            <person name="Floudas D."/>
            <person name="Copeland A."/>
            <person name="Barry K.W."/>
            <person name="Cichocki N."/>
            <person name="Veneault-Fourrey C."/>
            <person name="LaButti K."/>
            <person name="Lindquist E.A."/>
            <person name="Lipzen A."/>
            <person name="Lundell T."/>
            <person name="Morin E."/>
            <person name="Murat C."/>
            <person name="Riley R."/>
            <person name="Ohm R."/>
            <person name="Sun H."/>
            <person name="Tunlid A."/>
            <person name="Henrissat B."/>
            <person name="Grigoriev I.V."/>
            <person name="Hibbett D.S."/>
            <person name="Martin F."/>
        </authorList>
    </citation>
    <scope>NUCLEOTIDE SEQUENCE [LARGE SCALE GENOMIC DNA]</scope>
    <source>
        <strain evidence="8">F 1598</strain>
    </source>
</reference>
<dbReference type="PANTHER" id="PTHR42973:SF39">
    <property type="entry name" value="FAD-BINDING PCMH-TYPE DOMAIN-CONTAINING PROTEIN"/>
    <property type="match status" value="1"/>
</dbReference>
<gene>
    <name evidence="7" type="ORF">PILCRDRAFT_86844</name>
</gene>
<dbReference type="InterPro" id="IPR050416">
    <property type="entry name" value="FAD-linked_Oxidoreductase"/>
</dbReference>
<dbReference type="AlphaFoldDB" id="A0A0C3FP61"/>
<comment type="similarity">
    <text evidence="2">Belongs to the oxygen-dependent FAD-linked oxidoreductase family.</text>
</comment>
<keyword evidence="5" id="KW-0560">Oxidoreductase</keyword>
<dbReference type="EMBL" id="KN832984">
    <property type="protein sequence ID" value="KIM85645.1"/>
    <property type="molecule type" value="Genomic_DNA"/>
</dbReference>
<evidence type="ECO:0000313" key="8">
    <source>
        <dbReference type="Proteomes" id="UP000054166"/>
    </source>
</evidence>
<dbReference type="Gene3D" id="3.40.462.20">
    <property type="match status" value="1"/>
</dbReference>
<dbReference type="GO" id="GO:0071949">
    <property type="term" value="F:FAD binding"/>
    <property type="evidence" value="ECO:0007669"/>
    <property type="project" value="InterPro"/>
</dbReference>
<evidence type="ECO:0000256" key="3">
    <source>
        <dbReference type="ARBA" id="ARBA00022630"/>
    </source>
</evidence>
<protein>
    <recommendedName>
        <fullName evidence="6">FAD-binding PCMH-type domain-containing protein</fullName>
    </recommendedName>
</protein>
<organism evidence="7 8">
    <name type="scientific">Piloderma croceum (strain F 1598)</name>
    <dbReference type="NCBI Taxonomy" id="765440"/>
    <lineage>
        <taxon>Eukaryota</taxon>
        <taxon>Fungi</taxon>
        <taxon>Dikarya</taxon>
        <taxon>Basidiomycota</taxon>
        <taxon>Agaricomycotina</taxon>
        <taxon>Agaricomycetes</taxon>
        <taxon>Agaricomycetidae</taxon>
        <taxon>Atheliales</taxon>
        <taxon>Atheliaceae</taxon>
        <taxon>Piloderma</taxon>
    </lineage>
</organism>
<dbReference type="InParanoid" id="A0A0C3FP61"/>
<sequence>MSDFATFKKAFKGDLILPSDPDYPTAVARWAVNAERNAKIIACVKDNEDVVLAINHARANQLPIAIRGGGHNPSGASSSQDGLVIDLSKYINTVRVDPKEKLAYVGGGALWATVDKEAITYGLATVGVGGLTLGGGYGWLSSAHGLVIDNLVQATVVTANGDILTTSDAENPDLFFGLRGGGCNFGVVTEFVLKLHPQRATVYAGVVVFPQTSLEKLVDATNEWLPGADDKPVIIVTLFYNGPEAEGRERFKPLFDIGPIADRTKEIPFEALNGLHNDRCPDRKGVYTRGVLHEKPNVQHVRQAISVLLQAYQEHALRPAIVFEHFPLHKVTLVPRDKMAIRRDPTSNVMIVLAWEGKSVADDGFSEKKREAEVGRAKKIAQQLVEIITSQQQPEMEEIHGIGYSNYNTDALSGSADERARLVFAENYPKLQRIKKRYDPDNVFNKWFPITPAA</sequence>
<dbReference type="InterPro" id="IPR036318">
    <property type="entry name" value="FAD-bd_PCMH-like_sf"/>
</dbReference>
<dbReference type="PROSITE" id="PS51387">
    <property type="entry name" value="FAD_PCMH"/>
    <property type="match status" value="1"/>
</dbReference>
<evidence type="ECO:0000259" key="6">
    <source>
        <dbReference type="PROSITE" id="PS51387"/>
    </source>
</evidence>
<evidence type="ECO:0000256" key="1">
    <source>
        <dbReference type="ARBA" id="ARBA00001974"/>
    </source>
</evidence>
<keyword evidence="3" id="KW-0285">Flavoprotein</keyword>
<dbReference type="Pfam" id="PF08031">
    <property type="entry name" value="BBE"/>
    <property type="match status" value="1"/>
</dbReference>
<dbReference type="Gene3D" id="3.30.43.10">
    <property type="entry name" value="Uridine Diphospho-n-acetylenolpyruvylglucosamine Reductase, domain 2"/>
    <property type="match status" value="1"/>
</dbReference>
<dbReference type="InterPro" id="IPR006094">
    <property type="entry name" value="Oxid_FAD_bind_N"/>
</dbReference>
<dbReference type="STRING" id="765440.A0A0C3FP61"/>
<proteinExistence type="inferred from homology"/>
<dbReference type="InterPro" id="IPR012951">
    <property type="entry name" value="BBE"/>
</dbReference>
<dbReference type="PANTHER" id="PTHR42973">
    <property type="entry name" value="BINDING OXIDOREDUCTASE, PUTATIVE (AFU_ORTHOLOGUE AFUA_1G17690)-RELATED"/>
    <property type="match status" value="1"/>
</dbReference>
<comment type="cofactor">
    <cofactor evidence="1">
        <name>FAD</name>
        <dbReference type="ChEBI" id="CHEBI:57692"/>
    </cofactor>
</comment>
<dbReference type="HOGENOM" id="CLU_018354_10_0_1"/>
<evidence type="ECO:0000256" key="5">
    <source>
        <dbReference type="ARBA" id="ARBA00023002"/>
    </source>
</evidence>
<dbReference type="Pfam" id="PF01565">
    <property type="entry name" value="FAD_binding_4"/>
    <property type="match status" value="1"/>
</dbReference>
<dbReference type="Proteomes" id="UP000054166">
    <property type="component" value="Unassembled WGS sequence"/>
</dbReference>
<dbReference type="GO" id="GO:0016491">
    <property type="term" value="F:oxidoreductase activity"/>
    <property type="evidence" value="ECO:0007669"/>
    <property type="project" value="UniProtKB-KW"/>
</dbReference>
<dbReference type="OrthoDB" id="415825at2759"/>
<dbReference type="InterPro" id="IPR016169">
    <property type="entry name" value="FAD-bd_PCMH_sub2"/>
</dbReference>
<keyword evidence="8" id="KW-1185">Reference proteome</keyword>
<evidence type="ECO:0000256" key="4">
    <source>
        <dbReference type="ARBA" id="ARBA00022827"/>
    </source>
</evidence>
<reference evidence="7 8" key="1">
    <citation type="submission" date="2014-04" db="EMBL/GenBank/DDBJ databases">
        <authorList>
            <consortium name="DOE Joint Genome Institute"/>
            <person name="Kuo A."/>
            <person name="Tarkka M."/>
            <person name="Buscot F."/>
            <person name="Kohler A."/>
            <person name="Nagy L.G."/>
            <person name="Floudas D."/>
            <person name="Copeland A."/>
            <person name="Barry K.W."/>
            <person name="Cichocki N."/>
            <person name="Veneault-Fourrey C."/>
            <person name="LaButti K."/>
            <person name="Lindquist E.A."/>
            <person name="Lipzen A."/>
            <person name="Lundell T."/>
            <person name="Morin E."/>
            <person name="Murat C."/>
            <person name="Sun H."/>
            <person name="Tunlid A."/>
            <person name="Henrissat B."/>
            <person name="Grigoriev I.V."/>
            <person name="Hibbett D.S."/>
            <person name="Martin F."/>
            <person name="Nordberg H.P."/>
            <person name="Cantor M.N."/>
            <person name="Hua S.X."/>
        </authorList>
    </citation>
    <scope>NUCLEOTIDE SEQUENCE [LARGE SCALE GENOMIC DNA]</scope>
    <source>
        <strain evidence="7 8">F 1598</strain>
    </source>
</reference>
<dbReference type="SUPFAM" id="SSF56176">
    <property type="entry name" value="FAD-binding/transporter-associated domain-like"/>
    <property type="match status" value="1"/>
</dbReference>
<accession>A0A0C3FP61</accession>
<keyword evidence="4" id="KW-0274">FAD</keyword>
<feature type="domain" description="FAD-binding PCMH-type" evidence="6">
    <location>
        <begin position="33"/>
        <end position="198"/>
    </location>
</feature>
<dbReference type="Gene3D" id="3.30.465.10">
    <property type="match status" value="1"/>
</dbReference>
<dbReference type="InterPro" id="IPR016167">
    <property type="entry name" value="FAD-bd_PCMH_sub1"/>
</dbReference>
<evidence type="ECO:0000256" key="2">
    <source>
        <dbReference type="ARBA" id="ARBA00005466"/>
    </source>
</evidence>
<evidence type="ECO:0000313" key="7">
    <source>
        <dbReference type="EMBL" id="KIM85645.1"/>
    </source>
</evidence>
<name>A0A0C3FP61_PILCF</name>